<accession>D7LXL6</accession>
<dbReference type="EMBL" id="GL348718">
    <property type="protein sequence ID" value="EFH49421.1"/>
    <property type="molecule type" value="Genomic_DNA"/>
</dbReference>
<organism evidence="3">
    <name type="scientific">Arabidopsis lyrata subsp. lyrata</name>
    <name type="common">Lyre-leaved rock-cress</name>
    <dbReference type="NCBI Taxonomy" id="81972"/>
    <lineage>
        <taxon>Eukaryota</taxon>
        <taxon>Viridiplantae</taxon>
        <taxon>Streptophyta</taxon>
        <taxon>Embryophyta</taxon>
        <taxon>Tracheophyta</taxon>
        <taxon>Spermatophyta</taxon>
        <taxon>Magnoliopsida</taxon>
        <taxon>eudicotyledons</taxon>
        <taxon>Gunneridae</taxon>
        <taxon>Pentapetalae</taxon>
        <taxon>rosids</taxon>
        <taxon>malvids</taxon>
        <taxon>Brassicales</taxon>
        <taxon>Brassicaceae</taxon>
        <taxon>Camelineae</taxon>
        <taxon>Arabidopsis</taxon>
    </lineage>
</organism>
<dbReference type="Pfam" id="PF12796">
    <property type="entry name" value="Ank_2"/>
    <property type="match status" value="1"/>
</dbReference>
<dbReference type="SUPFAM" id="SSF48403">
    <property type="entry name" value="Ankyrin repeat"/>
    <property type="match status" value="1"/>
</dbReference>
<gene>
    <name evidence="2" type="ORF">ARALYDRAFT_908355</name>
</gene>
<dbReference type="Gramene" id="scaffold_600412.1">
    <property type="protein sequence ID" value="scaffold_600412.1"/>
    <property type="gene ID" value="scaffold_600412.1"/>
</dbReference>
<name>D7LXL6_ARALL</name>
<feature type="compositionally biased region" description="Polar residues" evidence="1">
    <location>
        <begin position="52"/>
        <end position="62"/>
    </location>
</feature>
<dbReference type="Gene3D" id="1.25.40.20">
    <property type="entry name" value="Ankyrin repeat-containing domain"/>
    <property type="match status" value="1"/>
</dbReference>
<dbReference type="InterPro" id="IPR002110">
    <property type="entry name" value="Ankyrin_rpt"/>
</dbReference>
<proteinExistence type="predicted"/>
<evidence type="ECO:0000313" key="2">
    <source>
        <dbReference type="EMBL" id="EFH49421.1"/>
    </source>
</evidence>
<evidence type="ECO:0000256" key="1">
    <source>
        <dbReference type="SAM" id="MobiDB-lite"/>
    </source>
</evidence>
<dbReference type="SMART" id="SM00248">
    <property type="entry name" value="ANK"/>
    <property type="match status" value="2"/>
</dbReference>
<keyword evidence="3" id="KW-1185">Reference proteome</keyword>
<feature type="region of interest" description="Disordered" evidence="1">
    <location>
        <begin position="1"/>
        <end position="83"/>
    </location>
</feature>
<dbReference type="HOGENOM" id="CLU_629078_0_0_1"/>
<dbReference type="Proteomes" id="UP000008694">
    <property type="component" value="Unassembled WGS sequence"/>
</dbReference>
<reference evidence="3" key="1">
    <citation type="journal article" date="2011" name="Nat. Genet.">
        <title>The Arabidopsis lyrata genome sequence and the basis of rapid genome size change.</title>
        <authorList>
            <person name="Hu T.T."/>
            <person name="Pattyn P."/>
            <person name="Bakker E.G."/>
            <person name="Cao J."/>
            <person name="Cheng J.-F."/>
            <person name="Clark R.M."/>
            <person name="Fahlgren N."/>
            <person name="Fawcett J.A."/>
            <person name="Grimwood J."/>
            <person name="Gundlach H."/>
            <person name="Haberer G."/>
            <person name="Hollister J.D."/>
            <person name="Ossowski S."/>
            <person name="Ottilar R.P."/>
            <person name="Salamov A.A."/>
            <person name="Schneeberger K."/>
            <person name="Spannagl M."/>
            <person name="Wang X."/>
            <person name="Yang L."/>
            <person name="Nasrallah M.E."/>
            <person name="Bergelson J."/>
            <person name="Carrington J.C."/>
            <person name="Gaut B.S."/>
            <person name="Schmutz J."/>
            <person name="Mayer K.F.X."/>
            <person name="Van de Peer Y."/>
            <person name="Grigoriev I.V."/>
            <person name="Nordborg M."/>
            <person name="Weigel D."/>
            <person name="Guo Y.-L."/>
        </authorList>
    </citation>
    <scope>NUCLEOTIDE SEQUENCE [LARGE SCALE GENOMIC DNA]</scope>
    <source>
        <strain evidence="3">cv. MN47</strain>
    </source>
</reference>
<feature type="compositionally biased region" description="Acidic residues" evidence="1">
    <location>
        <begin position="63"/>
        <end position="82"/>
    </location>
</feature>
<feature type="compositionally biased region" description="Polar residues" evidence="1">
    <location>
        <begin position="8"/>
        <end position="19"/>
    </location>
</feature>
<protein>
    <submittedName>
        <fullName evidence="2">Uncharacterized protein</fullName>
    </submittedName>
</protein>
<sequence>MSLKELSNEATVSSASEINNNDDEAVASQGARNQETEEDSSEDMSLKELSNEDTVSSASEINNNDDEAVASQDDVNEETEEVWPEKMTVEILVSKTESIQGKLFRKKSQVKQHEELDWERKCLMKDTSVGNRRKLDQLVRRFALAPHLSDQQELQKCLVRQHEIEKVMGDEFKNLPEDASHESEEKKTDMKEGYFKVMEKSQNALLDKFSEIKEHQQLIAANRRSILNLFPKYKSLVDEIKGRLANQGIEEEILPVKPRIEAVLLEFKKLEDQLNIPCFEASHLDQMLKEILHATDPVLEPEDEVKHMIANSARLQARNNDAFSKFEHFSKAISGGEADAVRNFLSNGQFLITERISATETLIHRACSCGHEEIVKAMLDRMDDTDKVKLDWKLLYMVIANGNLEITKALLEKKPAYSETPMNKDGMLPCWFKLEG</sequence>
<evidence type="ECO:0000313" key="3">
    <source>
        <dbReference type="Proteomes" id="UP000008694"/>
    </source>
</evidence>
<dbReference type="AlphaFoldDB" id="D7LXL6"/>
<dbReference type="STRING" id="81972.D7LXL6"/>
<dbReference type="eggNOG" id="KOG0504">
    <property type="taxonomic scope" value="Eukaryota"/>
</dbReference>
<dbReference type="InterPro" id="IPR036770">
    <property type="entry name" value="Ankyrin_rpt-contain_sf"/>
</dbReference>